<evidence type="ECO:0000313" key="3">
    <source>
        <dbReference type="Proteomes" id="UP000233524"/>
    </source>
</evidence>
<accession>A0A2N3N1K0</accession>
<dbReference type="Proteomes" id="UP000233524">
    <property type="component" value="Unassembled WGS sequence"/>
</dbReference>
<dbReference type="STRING" id="41688.A0A2N3N1K0"/>
<dbReference type="OrthoDB" id="5428259at2759"/>
<sequence length="613" mass="66583">MDSSPVNQRESPSPKPEGEDGLQNCLVTHQNLSGELADAQVPHAQYNQSQVGNYIPYLSFQATGSQSNSQNMASPSMAGQLDNLGSGFTQTGENIQHAMDYDFTSQLYATAPQGEEGDAELVNQFMGINVSQQQDAYSQSVSPTIGDMQFMANVPASQSMYPGGWATMTPSSDSNGGVEGTFITGVEAYSWANAIQLPHYLGGQTRATPSYGLDPAQTNQVAISPEFQHQAPGYQQVGSQDLQLLQNPAGSLPNSHFAAQQQWQQQNSFKQPSMPTSQQHSTHQQQQTHQQQPTTCSQLEGDFSKMSKEGRTALPMSPVKPVKKARNSKNKVDQSNETSAASGAGTSKGESANRIPLLCYACPGEPIFSDVSHLLTHVSSKGHLGNARKLELRALTDDDARQMLEKYIKWEEDNGVKSLLAQRLAQREMKDEKKRKAQETLTNDEEGMDNVSPKYKGKGKGRADCSGSTIDSDIAMDQGGPKLKGKVYPGMGVFDAATPEQKRLRNQRKDSTIASQLKAASEAVQPIEQVFDMNLNLIRTRGIYDPPSPPPGTPVGHDRAPLFLDGLWKLTFVQAQTPAREVQDSAAEQDDRFVVVTPEHTGGSSTQASKNCQ</sequence>
<feature type="region of interest" description="Disordered" evidence="1">
    <location>
        <begin position="246"/>
        <end position="350"/>
    </location>
</feature>
<feature type="compositionally biased region" description="Polar residues" evidence="1">
    <location>
        <begin position="246"/>
        <end position="259"/>
    </location>
</feature>
<organism evidence="2 3">
    <name type="scientific">Lomentospora prolificans</name>
    <dbReference type="NCBI Taxonomy" id="41688"/>
    <lineage>
        <taxon>Eukaryota</taxon>
        <taxon>Fungi</taxon>
        <taxon>Dikarya</taxon>
        <taxon>Ascomycota</taxon>
        <taxon>Pezizomycotina</taxon>
        <taxon>Sordariomycetes</taxon>
        <taxon>Hypocreomycetidae</taxon>
        <taxon>Microascales</taxon>
        <taxon>Microascaceae</taxon>
        <taxon>Lomentospora</taxon>
    </lineage>
</organism>
<dbReference type="AlphaFoldDB" id="A0A2N3N1K0"/>
<evidence type="ECO:0000313" key="2">
    <source>
        <dbReference type="EMBL" id="PKS06314.1"/>
    </source>
</evidence>
<reference evidence="2 3" key="1">
    <citation type="journal article" date="2017" name="G3 (Bethesda)">
        <title>First Draft Genome Sequence of the Pathogenic Fungus Lomentospora prolificans (Formerly Scedosporium prolificans).</title>
        <authorList>
            <person name="Luo R."/>
            <person name="Zimin A."/>
            <person name="Workman R."/>
            <person name="Fan Y."/>
            <person name="Pertea G."/>
            <person name="Grossman N."/>
            <person name="Wear M.P."/>
            <person name="Jia B."/>
            <person name="Miller H."/>
            <person name="Casadevall A."/>
            <person name="Timp W."/>
            <person name="Zhang S.X."/>
            <person name="Salzberg S.L."/>
        </authorList>
    </citation>
    <scope>NUCLEOTIDE SEQUENCE [LARGE SCALE GENOMIC DNA]</scope>
    <source>
        <strain evidence="2 3">JHH-5317</strain>
    </source>
</reference>
<feature type="compositionally biased region" description="Low complexity" evidence="1">
    <location>
        <begin position="276"/>
        <end position="298"/>
    </location>
</feature>
<proteinExistence type="predicted"/>
<protein>
    <submittedName>
        <fullName evidence="2">Uncharacterized protein</fullName>
    </submittedName>
</protein>
<dbReference type="InParanoid" id="A0A2N3N1K0"/>
<feature type="region of interest" description="Disordered" evidence="1">
    <location>
        <begin position="430"/>
        <end position="464"/>
    </location>
</feature>
<dbReference type="EMBL" id="NLAX01001034">
    <property type="protein sequence ID" value="PKS06314.1"/>
    <property type="molecule type" value="Genomic_DNA"/>
</dbReference>
<keyword evidence="3" id="KW-1185">Reference proteome</keyword>
<gene>
    <name evidence="2" type="ORF">jhhlp_007062</name>
</gene>
<evidence type="ECO:0000256" key="1">
    <source>
        <dbReference type="SAM" id="MobiDB-lite"/>
    </source>
</evidence>
<feature type="compositionally biased region" description="Polar residues" evidence="1">
    <location>
        <begin position="333"/>
        <end position="350"/>
    </location>
</feature>
<feature type="compositionally biased region" description="Basic and acidic residues" evidence="1">
    <location>
        <begin position="302"/>
        <end position="311"/>
    </location>
</feature>
<name>A0A2N3N1K0_9PEZI</name>
<feature type="region of interest" description="Disordered" evidence="1">
    <location>
        <begin position="1"/>
        <end position="22"/>
    </location>
</feature>
<dbReference type="VEuPathDB" id="FungiDB:jhhlp_007062"/>
<comment type="caution">
    <text evidence="2">The sequence shown here is derived from an EMBL/GenBank/DDBJ whole genome shotgun (WGS) entry which is preliminary data.</text>
</comment>
<feature type="compositionally biased region" description="Polar residues" evidence="1">
    <location>
        <begin position="1"/>
        <end position="11"/>
    </location>
</feature>